<sequence length="457" mass="47610">MRAARPGQFIVGAFVATILLGTLLLMLPVARTGAPGWPTGVEPPVLGPAIGRGAPLSVALFTATSATSVTGLIVVDTATYWSGFGQAVLLVLMQIGGLGTMTIAALVAIVIARRLGLHQRSLTAAATGELHLGDVRLVIVRIATLAVLAQAVGTALMALRFLVLGQDPGTAVFHALFLAISAFNNAGFAPYTDSLIGYGADAAIILPVSALIILGGLGFPVLIELRRRFRMPRRYSLNTRLVLVGTALLLAGGWLAMAVLEWRNPDTLGGRPLGTKLLLSWFASVSPRTAGFNSVDIAGQYDVTWLVTDLLMFVGGGPAGTAGGIKVTTALVIAYIVVTEIRGERAVNALGRRLSRSVHRQALTVAALSALAVLIVTMGLMILTPADLDRSLFEAVSAFATVGLSTGITAELPGAAQGLIIVLMFIGRLGPVTVAAALALSRRTKLYEYPKDRPLIG</sequence>
<feature type="transmembrane region" description="Helical" evidence="8">
    <location>
        <begin position="419"/>
        <end position="441"/>
    </location>
</feature>
<dbReference type="Proteomes" id="UP000199288">
    <property type="component" value="Unassembled WGS sequence"/>
</dbReference>
<feature type="transmembrane region" description="Helical" evidence="8">
    <location>
        <begin position="87"/>
        <end position="112"/>
    </location>
</feature>
<evidence type="ECO:0000313" key="9">
    <source>
        <dbReference type="EMBL" id="SDZ77842.1"/>
    </source>
</evidence>
<feature type="transmembrane region" description="Helical" evidence="8">
    <location>
        <begin position="171"/>
        <end position="191"/>
    </location>
</feature>
<keyword evidence="3" id="KW-1003">Cell membrane</keyword>
<evidence type="ECO:0000256" key="5">
    <source>
        <dbReference type="ARBA" id="ARBA00022989"/>
    </source>
</evidence>
<evidence type="ECO:0000256" key="8">
    <source>
        <dbReference type="SAM" id="Phobius"/>
    </source>
</evidence>
<feature type="transmembrane region" description="Helical" evidence="8">
    <location>
        <begin position="319"/>
        <end position="341"/>
    </location>
</feature>
<dbReference type="RefSeq" id="WP_315971768.1">
    <property type="nucleotide sequence ID" value="NZ_FNQV01000001.1"/>
</dbReference>
<dbReference type="AlphaFoldDB" id="A0A1H3VUP9"/>
<keyword evidence="5 8" id="KW-1133">Transmembrane helix</keyword>
<keyword evidence="4 8" id="KW-0812">Transmembrane</keyword>
<keyword evidence="7 8" id="KW-0472">Membrane</keyword>
<evidence type="ECO:0000256" key="2">
    <source>
        <dbReference type="ARBA" id="ARBA00022448"/>
    </source>
</evidence>
<dbReference type="PANTHER" id="PTHR32024:SF1">
    <property type="entry name" value="KTR SYSTEM POTASSIUM UPTAKE PROTEIN B"/>
    <property type="match status" value="1"/>
</dbReference>
<dbReference type="GO" id="GO:0008324">
    <property type="term" value="F:monoatomic cation transmembrane transporter activity"/>
    <property type="evidence" value="ECO:0007669"/>
    <property type="project" value="InterPro"/>
</dbReference>
<keyword evidence="6" id="KW-0406">Ion transport</keyword>
<organism evidence="9 10">
    <name type="scientific">Bowdeniella nasicola</name>
    <dbReference type="NCBI Taxonomy" id="208480"/>
    <lineage>
        <taxon>Bacteria</taxon>
        <taxon>Bacillati</taxon>
        <taxon>Actinomycetota</taxon>
        <taxon>Actinomycetes</taxon>
        <taxon>Actinomycetales</taxon>
        <taxon>Actinomycetaceae</taxon>
        <taxon>Bowdeniella</taxon>
    </lineage>
</organism>
<dbReference type="InterPro" id="IPR003445">
    <property type="entry name" value="Cat_transpt"/>
</dbReference>
<feature type="transmembrane region" description="Helical" evidence="8">
    <location>
        <begin position="203"/>
        <end position="225"/>
    </location>
</feature>
<dbReference type="GO" id="GO:0005886">
    <property type="term" value="C:plasma membrane"/>
    <property type="evidence" value="ECO:0007669"/>
    <property type="project" value="UniProtKB-SubCell"/>
</dbReference>
<dbReference type="Pfam" id="PF02386">
    <property type="entry name" value="TrkH"/>
    <property type="match status" value="1"/>
</dbReference>
<protein>
    <submittedName>
        <fullName evidence="9">Potassium uptake protein, TrkH family</fullName>
    </submittedName>
</protein>
<feature type="transmembrane region" description="Helical" evidence="8">
    <location>
        <begin position="138"/>
        <end position="159"/>
    </location>
</feature>
<evidence type="ECO:0000256" key="1">
    <source>
        <dbReference type="ARBA" id="ARBA00004651"/>
    </source>
</evidence>
<name>A0A1H3VUP9_9ACTO</name>
<feature type="transmembrane region" description="Helical" evidence="8">
    <location>
        <begin position="362"/>
        <end position="383"/>
    </location>
</feature>
<dbReference type="GO" id="GO:0030001">
    <property type="term" value="P:metal ion transport"/>
    <property type="evidence" value="ECO:0007669"/>
    <property type="project" value="UniProtKB-ARBA"/>
</dbReference>
<comment type="subcellular location">
    <subcellularLocation>
        <location evidence="1">Cell membrane</location>
        <topology evidence="1">Multi-pass membrane protein</topology>
    </subcellularLocation>
</comment>
<evidence type="ECO:0000313" key="10">
    <source>
        <dbReference type="Proteomes" id="UP000199288"/>
    </source>
</evidence>
<accession>A0A1H3VUP9</accession>
<dbReference type="PANTHER" id="PTHR32024">
    <property type="entry name" value="TRK SYSTEM POTASSIUM UPTAKE PROTEIN TRKG-RELATED"/>
    <property type="match status" value="1"/>
</dbReference>
<dbReference type="EMBL" id="FNQV01000001">
    <property type="protein sequence ID" value="SDZ77842.1"/>
    <property type="molecule type" value="Genomic_DNA"/>
</dbReference>
<gene>
    <name evidence="9" type="ORF">SAMN02910418_00221</name>
</gene>
<evidence type="ECO:0000256" key="6">
    <source>
        <dbReference type="ARBA" id="ARBA00023065"/>
    </source>
</evidence>
<reference evidence="10" key="1">
    <citation type="submission" date="2016-10" db="EMBL/GenBank/DDBJ databases">
        <authorList>
            <person name="Varghese N."/>
            <person name="Submissions S."/>
        </authorList>
    </citation>
    <scope>NUCLEOTIDE SEQUENCE [LARGE SCALE GENOMIC DNA]</scope>
    <source>
        <strain evidence="10">KPR-1</strain>
    </source>
</reference>
<keyword evidence="2" id="KW-0813">Transport</keyword>
<evidence type="ECO:0000256" key="3">
    <source>
        <dbReference type="ARBA" id="ARBA00022475"/>
    </source>
</evidence>
<feature type="transmembrane region" description="Helical" evidence="8">
    <location>
        <begin position="56"/>
        <end position="75"/>
    </location>
</feature>
<evidence type="ECO:0000256" key="4">
    <source>
        <dbReference type="ARBA" id="ARBA00022692"/>
    </source>
</evidence>
<evidence type="ECO:0000256" key="7">
    <source>
        <dbReference type="ARBA" id="ARBA00023136"/>
    </source>
</evidence>
<feature type="transmembrane region" description="Helical" evidence="8">
    <location>
        <begin position="237"/>
        <end position="260"/>
    </location>
</feature>
<keyword evidence="10" id="KW-1185">Reference proteome</keyword>
<proteinExistence type="predicted"/>